<comment type="caution">
    <text evidence="2">The sequence shown here is derived from an EMBL/GenBank/DDBJ whole genome shotgun (WGS) entry which is preliminary data.</text>
</comment>
<keyword evidence="3" id="KW-1185">Reference proteome</keyword>
<feature type="coiled-coil region" evidence="1">
    <location>
        <begin position="131"/>
        <end position="158"/>
    </location>
</feature>
<reference evidence="2" key="1">
    <citation type="submission" date="2022-10" db="EMBL/GenBank/DDBJ databases">
        <title>Novel sulphate-reducing endosymbionts in the free-living metamonad Anaeramoeba.</title>
        <authorList>
            <person name="Jerlstrom-Hultqvist J."/>
            <person name="Cepicka I."/>
            <person name="Gallot-Lavallee L."/>
            <person name="Salas-Leiva D."/>
            <person name="Curtis B.A."/>
            <person name="Zahonova K."/>
            <person name="Pipaliya S."/>
            <person name="Dacks J."/>
            <person name="Roger A.J."/>
        </authorList>
    </citation>
    <scope>NUCLEOTIDE SEQUENCE</scope>
    <source>
        <strain evidence="2">BMAN</strain>
    </source>
</reference>
<dbReference type="InterPro" id="IPR038765">
    <property type="entry name" value="Papain-like_cys_pep_sf"/>
</dbReference>
<dbReference type="EMBL" id="JAPDFW010000068">
    <property type="protein sequence ID" value="KAJ5074801.1"/>
    <property type="molecule type" value="Genomic_DNA"/>
</dbReference>
<evidence type="ECO:0000256" key="1">
    <source>
        <dbReference type="SAM" id="Coils"/>
    </source>
</evidence>
<dbReference type="OrthoDB" id="2420415at2759"/>
<evidence type="ECO:0000313" key="2">
    <source>
        <dbReference type="EMBL" id="KAJ5074801.1"/>
    </source>
</evidence>
<accession>A0A9Q0RBZ8</accession>
<dbReference type="AlphaFoldDB" id="A0A9Q0RBZ8"/>
<gene>
    <name evidence="2" type="ORF">M0811_07844</name>
</gene>
<name>A0A9Q0RBZ8_ANAIG</name>
<sequence length="559" mass="66332">MLHSTTEKTIYGYLDQYTKMEPTEHGILFSNLPPVLIILIKSSVNDQDKPFILDETIFMDRYLYSNLDEIQKERKSLSNTQNSIKTKVETQKKLINFNNTDIALDACLQNSLHYFTRNIGERKTEKHSILLNTLQVEYEKVKQEIQEVSTELGNLNELSSNAFQNFKDKPYHLQSFMLQKRKKGIDKQMVYIKNFANKKWICFEEGTSSVVDQEEAFKEAFGVYSLIYIDDKLINNEKFTFENKISEFVYEIVDKDNQDFEKEKELWQQKSLQKDSLIRFSTFSAEFNNSIYKIEDEWFKMQDSFLAKNMYAKYFEGGILEQDENDGILFAKEVYEKVLDTKFVNIHQIDTICNPEWEEYQRLAKIFISALISAIQKDFFHASYSILYVYRYRSKFSTYFFSSLMRFFVFQFFESIEKKLKSNERNENEKNELLNQGEQIAKIVRALLSGKTSLFSLKTSSDPLLTVLKPRWEKFVHDSQVYFDSYSMSFEQLQKLSEIREIFEKSPNSQDYQISDPQIFDSEISKYNSIYEAYQIILDQIFSLYETSFHSFEFQDLVL</sequence>
<organism evidence="2 3">
    <name type="scientific">Anaeramoeba ignava</name>
    <name type="common">Anaerobic marine amoeba</name>
    <dbReference type="NCBI Taxonomy" id="1746090"/>
    <lineage>
        <taxon>Eukaryota</taxon>
        <taxon>Metamonada</taxon>
        <taxon>Anaeramoebidae</taxon>
        <taxon>Anaeramoeba</taxon>
    </lineage>
</organism>
<proteinExistence type="predicted"/>
<evidence type="ECO:0000313" key="3">
    <source>
        <dbReference type="Proteomes" id="UP001149090"/>
    </source>
</evidence>
<protein>
    <submittedName>
        <fullName evidence="2">Uba domain-containing protein rup1</fullName>
    </submittedName>
</protein>
<dbReference type="SUPFAM" id="SSF54001">
    <property type="entry name" value="Cysteine proteinases"/>
    <property type="match status" value="1"/>
</dbReference>
<keyword evidence="1" id="KW-0175">Coiled coil</keyword>
<dbReference type="Proteomes" id="UP001149090">
    <property type="component" value="Unassembled WGS sequence"/>
</dbReference>